<dbReference type="PANTHER" id="PTHR42923:SF3">
    <property type="entry name" value="PROTOPORPHYRINOGEN OXIDASE"/>
    <property type="match status" value="1"/>
</dbReference>
<dbReference type="EMBL" id="CP134145">
    <property type="protein sequence ID" value="WNC71987.1"/>
    <property type="molecule type" value="Genomic_DNA"/>
</dbReference>
<reference evidence="2" key="1">
    <citation type="submission" date="2023-09" db="EMBL/GenBank/DDBJ databases">
        <authorList>
            <person name="Li S."/>
            <person name="Li X."/>
            <person name="Zhang C."/>
            <person name="Zhao Z."/>
        </authorList>
    </citation>
    <scope>NUCLEOTIDE SEQUENCE [LARGE SCALE GENOMIC DNA]</scope>
    <source>
        <strain evidence="2">SQ149</strain>
    </source>
</reference>
<dbReference type="InterPro" id="IPR036188">
    <property type="entry name" value="FAD/NAD-bd_sf"/>
</dbReference>
<evidence type="ECO:0000313" key="2">
    <source>
        <dbReference type="Proteomes" id="UP001258994"/>
    </source>
</evidence>
<dbReference type="Proteomes" id="UP001258994">
    <property type="component" value="Chromosome"/>
</dbReference>
<protein>
    <submittedName>
        <fullName evidence="1">NAD(P)/FAD-dependent oxidoreductase</fullName>
    </submittedName>
</protein>
<dbReference type="InterPro" id="IPR006311">
    <property type="entry name" value="TAT_signal"/>
</dbReference>
<proteinExistence type="predicted"/>
<dbReference type="Gene3D" id="3.50.50.60">
    <property type="entry name" value="FAD/NAD(P)-binding domain"/>
    <property type="match status" value="1"/>
</dbReference>
<dbReference type="Pfam" id="PF13450">
    <property type="entry name" value="NAD_binding_8"/>
    <property type="match status" value="1"/>
</dbReference>
<evidence type="ECO:0000313" key="1">
    <source>
        <dbReference type="EMBL" id="WNC71987.1"/>
    </source>
</evidence>
<organism evidence="1 2">
    <name type="scientific">Thalassotalea psychrophila</name>
    <dbReference type="NCBI Taxonomy" id="3065647"/>
    <lineage>
        <taxon>Bacteria</taxon>
        <taxon>Pseudomonadati</taxon>
        <taxon>Pseudomonadota</taxon>
        <taxon>Gammaproteobacteria</taxon>
        <taxon>Alteromonadales</taxon>
        <taxon>Colwelliaceae</taxon>
        <taxon>Thalassotalea</taxon>
    </lineage>
</organism>
<dbReference type="InterPro" id="IPR050464">
    <property type="entry name" value="Zeta_carotene_desat/Oxidored"/>
</dbReference>
<dbReference type="RefSeq" id="WP_348391107.1">
    <property type="nucleotide sequence ID" value="NZ_CP134145.1"/>
</dbReference>
<dbReference type="SUPFAM" id="SSF51905">
    <property type="entry name" value="FAD/NAD(P)-binding domain"/>
    <property type="match status" value="2"/>
</dbReference>
<dbReference type="PANTHER" id="PTHR42923">
    <property type="entry name" value="PROTOPORPHYRINOGEN OXIDASE"/>
    <property type="match status" value="1"/>
</dbReference>
<gene>
    <name evidence="1" type="ORF">RGQ13_17990</name>
</gene>
<keyword evidence="2" id="KW-1185">Reference proteome</keyword>
<sequence length="661" mass="73588">MNKTVKKYSDNELGMNCKISRRDILHGIGALSAGALTAGPLSLFSGSASADEKALPLAQQSALSNKPYYPPASTGLRGNHAGSFEVAHQLGRENKRDWGKVVDADETLYDLVIVGAGISGLSAAHFYQKKHPDAKILLLDNHDDFGGHAKRNEFKVGEHTLIGYGGAQTLQEPSSYSNVVKGLLDDLGVEIKRFDKAYDKSFYHRNKLTAGIHFSKERWGVDRVVPIELGVFSSYLPLAQSALSKSEAVEKMPISASAKIEFVRLLTEENDQISQIKLEDKKRYLKSISYRQFLQQHMHITEVEVFEILQDLVIDYGAGIDAINAYSALSYGGLPGWGGTGLVVEKSGMEEYIHHFPDGNASIARLLIRKMIPSVATGNTMEDIVTAKFDYSKLDQQSSPVRMRLNSTVVNVEHQGEVNSAENVKVSYIQAGTAYRVQAKNCVLACNNSIIPYLCPQLPETQRQALDFQEKTPILYTTVALKNWQAWKKLNIGAVVSPGAYFINALIDFPVSIGDYKYAQSADEPMIVHMERFPHVNNQGMNVREQHRHGRHELMTTTFATIERNVRTQLMSLLGEYGFDPARDIADITVNRWAHGYAYGYRPLFDPIYEDKNDKRYPHIIARQPFGKITIANADSGAKAMMECAVEQAYRAVNELNTKNS</sequence>
<dbReference type="PROSITE" id="PS51318">
    <property type="entry name" value="TAT"/>
    <property type="match status" value="1"/>
</dbReference>
<accession>A0ABY9TT30</accession>
<name>A0ABY9TT30_9GAMM</name>